<organism evidence="7 8">
    <name type="scientific">Rhodocytophaga aerolata</name>
    <dbReference type="NCBI Taxonomy" id="455078"/>
    <lineage>
        <taxon>Bacteria</taxon>
        <taxon>Pseudomonadati</taxon>
        <taxon>Bacteroidota</taxon>
        <taxon>Cytophagia</taxon>
        <taxon>Cytophagales</taxon>
        <taxon>Rhodocytophagaceae</taxon>
        <taxon>Rhodocytophaga</taxon>
    </lineage>
</organism>
<dbReference type="InterPro" id="IPR006143">
    <property type="entry name" value="RND_pump_MFP"/>
</dbReference>
<evidence type="ECO:0000259" key="6">
    <source>
        <dbReference type="Pfam" id="PF25989"/>
    </source>
</evidence>
<protein>
    <submittedName>
        <fullName evidence="7">Efflux RND transporter periplasmic adaptor subunit</fullName>
    </submittedName>
</protein>
<comment type="similarity">
    <text evidence="1">Belongs to the membrane fusion protein (MFP) (TC 8.A.1) family.</text>
</comment>
<feature type="domain" description="YknX-like C-terminal permuted SH3-like" evidence="6">
    <location>
        <begin position="304"/>
        <end position="369"/>
    </location>
</feature>
<dbReference type="Proteomes" id="UP001168528">
    <property type="component" value="Unassembled WGS sequence"/>
</dbReference>
<dbReference type="PANTHER" id="PTHR30469:SF37">
    <property type="entry name" value="RAGD PROTEIN"/>
    <property type="match status" value="1"/>
</dbReference>
<keyword evidence="3" id="KW-0812">Transmembrane</keyword>
<dbReference type="Pfam" id="PF25954">
    <property type="entry name" value="Beta-barrel_RND_2"/>
    <property type="match status" value="1"/>
</dbReference>
<evidence type="ECO:0000256" key="1">
    <source>
        <dbReference type="ARBA" id="ARBA00009477"/>
    </source>
</evidence>
<dbReference type="Gene3D" id="2.40.50.100">
    <property type="match status" value="1"/>
</dbReference>
<dbReference type="SUPFAM" id="SSF111369">
    <property type="entry name" value="HlyD-like secretion proteins"/>
    <property type="match status" value="1"/>
</dbReference>
<dbReference type="EMBL" id="JAUKPO010000017">
    <property type="protein sequence ID" value="MDO1449269.1"/>
    <property type="molecule type" value="Genomic_DNA"/>
</dbReference>
<dbReference type="InterPro" id="IPR058637">
    <property type="entry name" value="YknX-like_C"/>
</dbReference>
<feature type="domain" description="CzcB-like barrel-sandwich hybrid" evidence="5">
    <location>
        <begin position="72"/>
        <end position="206"/>
    </location>
</feature>
<evidence type="ECO:0000313" key="8">
    <source>
        <dbReference type="Proteomes" id="UP001168528"/>
    </source>
</evidence>
<evidence type="ECO:0000256" key="2">
    <source>
        <dbReference type="SAM" id="MobiDB-lite"/>
    </source>
</evidence>
<dbReference type="InterPro" id="IPR058647">
    <property type="entry name" value="BSH_CzcB-like"/>
</dbReference>
<keyword evidence="3" id="KW-0472">Membrane</keyword>
<dbReference type="NCBIfam" id="TIGR01730">
    <property type="entry name" value="RND_mfp"/>
    <property type="match status" value="1"/>
</dbReference>
<dbReference type="Pfam" id="PF25989">
    <property type="entry name" value="YknX_C"/>
    <property type="match status" value="1"/>
</dbReference>
<feature type="compositionally biased region" description="Polar residues" evidence="2">
    <location>
        <begin position="368"/>
        <end position="380"/>
    </location>
</feature>
<proteinExistence type="inferred from homology"/>
<feature type="region of interest" description="Disordered" evidence="2">
    <location>
        <begin position="367"/>
        <end position="386"/>
    </location>
</feature>
<keyword evidence="3" id="KW-1133">Transmembrane helix</keyword>
<sequence>MNITKHFSIYSFILFFFGIFLFEGCSQKKDEPVKTSKQASATAPDVLVKEAQADNPEYTLTLPGELLPYEQVAIFPKVKGFVKALYVDRGSQVKKGQLLALLEAPEITQQYLSAQAAGRKLHENYLYSKQSFERLQKASAKSGAVAAIELDKARTQLASDSAAYVEGKANTQAVAELKEYLSIRAPFTGTIIERNVSAGALVGENTGKGMALFTIAQGDRLRLTVAVPEKHAQSIQPHMQARFTVSSRPGKVFTSLISRNGVVLNSEQRSVTVEFDVDNQTKALNGGEYAQVQLMLRRRDSTLWVPVKSVVHSQSGVFLLKVQDGRVKRVPVSEGIRRDSLQEVFGDIAPGELIVVKGSEELADDTQVKTLTSNQQNQKVAYQDKE</sequence>
<evidence type="ECO:0000313" key="7">
    <source>
        <dbReference type="EMBL" id="MDO1449269.1"/>
    </source>
</evidence>
<name>A0ABT8RB94_9BACT</name>
<keyword evidence="8" id="KW-1185">Reference proteome</keyword>
<feature type="transmembrane region" description="Helical" evidence="3">
    <location>
        <begin position="7"/>
        <end position="24"/>
    </location>
</feature>
<evidence type="ECO:0000259" key="5">
    <source>
        <dbReference type="Pfam" id="PF25973"/>
    </source>
</evidence>
<reference evidence="7" key="1">
    <citation type="submission" date="2023-07" db="EMBL/GenBank/DDBJ databases">
        <title>The genome sequence of Rhodocytophaga aerolata KACC 12507.</title>
        <authorList>
            <person name="Zhang X."/>
        </authorList>
    </citation>
    <scope>NUCLEOTIDE SEQUENCE</scope>
    <source>
        <strain evidence="7">KACC 12507</strain>
    </source>
</reference>
<dbReference type="Pfam" id="PF25973">
    <property type="entry name" value="BSH_CzcB"/>
    <property type="match status" value="1"/>
</dbReference>
<dbReference type="InterPro" id="IPR058792">
    <property type="entry name" value="Beta-barrel_RND_2"/>
</dbReference>
<feature type="domain" description="CusB-like beta-barrel" evidence="4">
    <location>
        <begin position="223"/>
        <end position="295"/>
    </location>
</feature>
<dbReference type="RefSeq" id="WP_302040070.1">
    <property type="nucleotide sequence ID" value="NZ_JAUKPO010000017.1"/>
</dbReference>
<dbReference type="Gene3D" id="2.40.420.20">
    <property type="match status" value="1"/>
</dbReference>
<dbReference type="PANTHER" id="PTHR30469">
    <property type="entry name" value="MULTIDRUG RESISTANCE PROTEIN MDTA"/>
    <property type="match status" value="1"/>
</dbReference>
<gene>
    <name evidence="7" type="ORF">Q0590_23530</name>
</gene>
<comment type="caution">
    <text evidence="7">The sequence shown here is derived from an EMBL/GenBank/DDBJ whole genome shotgun (WGS) entry which is preliminary data.</text>
</comment>
<accession>A0ABT8RB94</accession>
<dbReference type="Gene3D" id="2.40.30.170">
    <property type="match status" value="1"/>
</dbReference>
<dbReference type="Gene3D" id="1.10.287.470">
    <property type="entry name" value="Helix hairpin bin"/>
    <property type="match status" value="1"/>
</dbReference>
<evidence type="ECO:0000259" key="4">
    <source>
        <dbReference type="Pfam" id="PF25954"/>
    </source>
</evidence>
<evidence type="ECO:0000256" key="3">
    <source>
        <dbReference type="SAM" id="Phobius"/>
    </source>
</evidence>